<accession>A0A699KFE5</accession>
<protein>
    <recommendedName>
        <fullName evidence="3">Reverse transcriptase domain-containing protein</fullName>
    </recommendedName>
</protein>
<comment type="caution">
    <text evidence="2">The sequence shown here is derived from an EMBL/GenBank/DDBJ whole genome shotgun (WGS) entry which is preliminary data.</text>
</comment>
<feature type="non-terminal residue" evidence="2">
    <location>
        <position position="292"/>
    </location>
</feature>
<name>A0A699KFE5_TANCI</name>
<evidence type="ECO:0000313" key="2">
    <source>
        <dbReference type="EMBL" id="GFA92074.1"/>
    </source>
</evidence>
<evidence type="ECO:0000256" key="1">
    <source>
        <dbReference type="SAM" id="MobiDB-lite"/>
    </source>
</evidence>
<dbReference type="AlphaFoldDB" id="A0A699KFE5"/>
<reference evidence="2" key="1">
    <citation type="journal article" date="2019" name="Sci. Rep.">
        <title>Draft genome of Tanacetum cinerariifolium, the natural source of mosquito coil.</title>
        <authorList>
            <person name="Yamashiro T."/>
            <person name="Shiraishi A."/>
            <person name="Satake H."/>
            <person name="Nakayama K."/>
        </authorList>
    </citation>
    <scope>NUCLEOTIDE SEQUENCE</scope>
</reference>
<organism evidence="2">
    <name type="scientific">Tanacetum cinerariifolium</name>
    <name type="common">Dalmatian daisy</name>
    <name type="synonym">Chrysanthemum cinerariifolium</name>
    <dbReference type="NCBI Taxonomy" id="118510"/>
    <lineage>
        <taxon>Eukaryota</taxon>
        <taxon>Viridiplantae</taxon>
        <taxon>Streptophyta</taxon>
        <taxon>Embryophyta</taxon>
        <taxon>Tracheophyta</taxon>
        <taxon>Spermatophyta</taxon>
        <taxon>Magnoliopsida</taxon>
        <taxon>eudicotyledons</taxon>
        <taxon>Gunneridae</taxon>
        <taxon>Pentapetalae</taxon>
        <taxon>asterids</taxon>
        <taxon>campanulids</taxon>
        <taxon>Asterales</taxon>
        <taxon>Asteraceae</taxon>
        <taxon>Asteroideae</taxon>
        <taxon>Anthemideae</taxon>
        <taxon>Anthemidinae</taxon>
        <taxon>Tanacetum</taxon>
    </lineage>
</organism>
<sequence>MRLTYIYNSTRFYRITLPTPAPSPLSLLSSALPYIPSPPLPPTTSLTYAEPPLGYRAAGIRLRAISPPTHHPSEIPSPPLLLLSIIHRDDLPEADMPIQKRARFTAPTCRFEIKKSSSAGARQVGHTLAHTIDYGFIDTMDASIHAAESRAMTARKRIRDEDKLMVHVQHDHDRTATTTTTTTPMTDAQLKALVVQGVAGALAERDVDRSRNGNDSHDSGGDERRRMHVSRECTYSDFLKCQPLNFKGTGGAVGHTQWLEKIESVFHISNCTTTNQVMTCTLHGNALTWWNS</sequence>
<dbReference type="EMBL" id="BKCJ010514507">
    <property type="protein sequence ID" value="GFA92074.1"/>
    <property type="molecule type" value="Genomic_DNA"/>
</dbReference>
<feature type="region of interest" description="Disordered" evidence="1">
    <location>
        <begin position="204"/>
        <end position="227"/>
    </location>
</feature>
<gene>
    <name evidence="2" type="ORF">Tci_664046</name>
</gene>
<proteinExistence type="predicted"/>
<evidence type="ECO:0008006" key="3">
    <source>
        <dbReference type="Google" id="ProtNLM"/>
    </source>
</evidence>